<organism evidence="4 5">
    <name type="scientific">Rhodotorula toruloides</name>
    <name type="common">Yeast</name>
    <name type="synonym">Rhodosporidium toruloides</name>
    <dbReference type="NCBI Taxonomy" id="5286"/>
    <lineage>
        <taxon>Eukaryota</taxon>
        <taxon>Fungi</taxon>
        <taxon>Dikarya</taxon>
        <taxon>Basidiomycota</taxon>
        <taxon>Pucciniomycotina</taxon>
        <taxon>Microbotryomycetes</taxon>
        <taxon>Sporidiobolales</taxon>
        <taxon>Sporidiobolaceae</taxon>
        <taxon>Rhodotorula</taxon>
    </lineage>
</organism>
<dbReference type="GO" id="GO:0000272">
    <property type="term" value="P:polysaccharide catabolic process"/>
    <property type="evidence" value="ECO:0007669"/>
    <property type="project" value="TreeGrafter"/>
</dbReference>
<dbReference type="GO" id="GO:0052757">
    <property type="term" value="F:chondroitin hydrolase activity"/>
    <property type="evidence" value="ECO:0007669"/>
    <property type="project" value="TreeGrafter"/>
</dbReference>
<dbReference type="Proteomes" id="UP000199069">
    <property type="component" value="Unassembled WGS sequence"/>
</dbReference>
<dbReference type="InterPro" id="IPR052369">
    <property type="entry name" value="UG_Glycosaminoglycan_Hydrolase"/>
</dbReference>
<feature type="chain" id="PRO_5005495623" evidence="3">
    <location>
        <begin position="21"/>
        <end position="244"/>
    </location>
</feature>
<evidence type="ECO:0000256" key="3">
    <source>
        <dbReference type="SAM" id="SignalP"/>
    </source>
</evidence>
<evidence type="ECO:0000313" key="5">
    <source>
        <dbReference type="Proteomes" id="UP000199069"/>
    </source>
</evidence>
<comment type="similarity">
    <text evidence="2">Belongs to the glycosyl hydrolase 88 family.</text>
</comment>
<keyword evidence="1" id="KW-0378">Hydrolase</keyword>
<evidence type="ECO:0000256" key="1">
    <source>
        <dbReference type="ARBA" id="ARBA00022801"/>
    </source>
</evidence>
<dbReference type="EMBL" id="CWKI01000016">
    <property type="protein sequence ID" value="CTR11255.1"/>
    <property type="molecule type" value="Genomic_DNA"/>
</dbReference>
<dbReference type="InterPro" id="IPR008928">
    <property type="entry name" value="6-hairpin_glycosidase_sf"/>
</dbReference>
<dbReference type="PANTHER" id="PTHR36845:SF1">
    <property type="entry name" value="HYDROLASE, PUTATIVE (AFU_ORTHOLOGUE AFUA_7G05090)-RELATED"/>
    <property type="match status" value="1"/>
</dbReference>
<gene>
    <name evidence="4" type="primary">FGENESH: predicted gene_16.142</name>
    <name evidence="4" type="ORF">BN2166_0071160</name>
</gene>
<keyword evidence="5" id="KW-1185">Reference proteome</keyword>
<feature type="signal peptide" evidence="3">
    <location>
        <begin position="1"/>
        <end position="20"/>
    </location>
</feature>
<dbReference type="Gene3D" id="1.50.10.10">
    <property type="match status" value="1"/>
</dbReference>
<sequence length="244" mass="27468">MLSHALTGLLTCLALPLGLALTERSRTAYWTELVAPLYSSEANNKVLATAQSSSNPSQWPEYTDQPTRLYLLHERFSTLCPNDGDTTDWLSLARTWSNGLYNPSQDVLASWAHDVGFNSVPMMHELRHNPANETAKNAVLANAQYLASRYLSVVGCTKSWDRGKGDFEVRHMQIIDNMMNLQLLLTAADLSGNSTYRDMATSHANKTMQNHIRPDGSSYHVVNYDPTNQLLPQTRHAQLYRRTR</sequence>
<name>A0A0K3CRW6_RHOTO</name>
<dbReference type="PANTHER" id="PTHR36845">
    <property type="entry name" value="HYDROLASE, PUTATIVE (AFU_ORTHOLOGUE AFUA_7G05090)-RELATED"/>
    <property type="match status" value="1"/>
</dbReference>
<keyword evidence="3" id="KW-0732">Signal</keyword>
<dbReference type="SUPFAM" id="SSF48208">
    <property type="entry name" value="Six-hairpin glycosidases"/>
    <property type="match status" value="1"/>
</dbReference>
<dbReference type="STRING" id="5286.A0A0K3CRW6"/>
<evidence type="ECO:0000256" key="2">
    <source>
        <dbReference type="ARBA" id="ARBA00038358"/>
    </source>
</evidence>
<dbReference type="OMA" id="ELACPWI"/>
<reference evidence="4 5" key="1">
    <citation type="submission" date="2015-07" db="EMBL/GenBank/DDBJ databases">
        <authorList>
            <person name="Cajimat M.N.B."/>
            <person name="Milazzo M.L."/>
            <person name="Fulhorst C.F."/>
        </authorList>
    </citation>
    <scope>NUCLEOTIDE SEQUENCE [LARGE SCALE GENOMIC DNA]</scope>
    <source>
        <strain evidence="4">Single colony</strain>
    </source>
</reference>
<evidence type="ECO:0000313" key="4">
    <source>
        <dbReference type="EMBL" id="CTR11255.1"/>
    </source>
</evidence>
<proteinExistence type="inferred from homology"/>
<dbReference type="InterPro" id="IPR012341">
    <property type="entry name" value="6hp_glycosidase-like_sf"/>
</dbReference>
<protein>
    <submittedName>
        <fullName evidence="4">FGENESH: predicted gene_16.142 protein</fullName>
    </submittedName>
</protein>
<accession>A0A0K3CRW6</accession>
<dbReference type="AlphaFoldDB" id="A0A0K3CRW6"/>